<dbReference type="Gene3D" id="3.40.50.300">
    <property type="entry name" value="P-loop containing nucleotide triphosphate hydrolases"/>
    <property type="match status" value="3"/>
</dbReference>
<dbReference type="SUPFAM" id="SSF52540">
    <property type="entry name" value="P-loop containing nucleoside triphosphate hydrolases"/>
    <property type="match status" value="1"/>
</dbReference>
<keyword evidence="4 14" id="KW-0547">Nucleotide-binding</keyword>
<keyword evidence="6 14" id="KW-0378">Hydrolase</keyword>
<dbReference type="GO" id="GO:0005524">
    <property type="term" value="F:ATP binding"/>
    <property type="evidence" value="ECO:0007669"/>
    <property type="project" value="UniProtKB-UniRule"/>
</dbReference>
<dbReference type="NCBIfam" id="TIGR02773">
    <property type="entry name" value="addB_Gpos"/>
    <property type="match status" value="1"/>
</dbReference>
<dbReference type="Pfam" id="PF21445">
    <property type="entry name" value="ADDB_N"/>
    <property type="match status" value="1"/>
</dbReference>
<evidence type="ECO:0000256" key="4">
    <source>
        <dbReference type="ARBA" id="ARBA00022741"/>
    </source>
</evidence>
<feature type="binding site" evidence="14">
    <location>
        <position position="1123"/>
    </location>
    <ligand>
        <name>[4Fe-4S] cluster</name>
        <dbReference type="ChEBI" id="CHEBI:49883"/>
    </ligand>
</feature>
<evidence type="ECO:0000256" key="10">
    <source>
        <dbReference type="ARBA" id="ARBA00023004"/>
    </source>
</evidence>
<feature type="binding site" evidence="14">
    <location>
        <position position="800"/>
    </location>
    <ligand>
        <name>[4Fe-4S] cluster</name>
        <dbReference type="ChEBI" id="CHEBI:49883"/>
    </ligand>
</feature>
<dbReference type="Pfam" id="PF12705">
    <property type="entry name" value="PDDEXK_1"/>
    <property type="match status" value="1"/>
</dbReference>
<dbReference type="EMBL" id="JAAIWM010000001">
    <property type="protein sequence ID" value="NEY70680.1"/>
    <property type="molecule type" value="Genomic_DNA"/>
</dbReference>
<dbReference type="InterPro" id="IPR014140">
    <property type="entry name" value="DNA_helicase_suAddB"/>
</dbReference>
<keyword evidence="2 14" id="KW-0540">Nuclease</keyword>
<keyword evidence="17" id="KW-1185">Reference proteome</keyword>
<keyword evidence="12 14" id="KW-0238">DNA-binding</keyword>
<comment type="subunit">
    <text evidence="14">Heterodimer of AddA and AddB.</text>
</comment>
<dbReference type="GO" id="GO:0008409">
    <property type="term" value="F:5'-3' exonuclease activity"/>
    <property type="evidence" value="ECO:0007669"/>
    <property type="project" value="UniProtKB-UniRule"/>
</dbReference>
<dbReference type="Proteomes" id="UP000481043">
    <property type="component" value="Unassembled WGS sequence"/>
</dbReference>
<dbReference type="Gene3D" id="6.10.140.1030">
    <property type="match status" value="1"/>
</dbReference>
<dbReference type="PANTHER" id="PTHR30591">
    <property type="entry name" value="RECBCD ENZYME SUBUNIT RECC"/>
    <property type="match status" value="1"/>
</dbReference>
<dbReference type="FunFam" id="3.90.320.10:FF:000006">
    <property type="entry name" value="ATP-dependent helicase/deoxyribonuclease subunit B"/>
    <property type="match status" value="1"/>
</dbReference>
<feature type="binding site" evidence="14">
    <location>
        <position position="1129"/>
    </location>
    <ligand>
        <name>[4Fe-4S] cluster</name>
        <dbReference type="ChEBI" id="CHEBI:49883"/>
    </ligand>
</feature>
<dbReference type="GO" id="GO:0000724">
    <property type="term" value="P:double-strand break repair via homologous recombination"/>
    <property type="evidence" value="ECO:0007669"/>
    <property type="project" value="UniProtKB-UniRule"/>
</dbReference>
<gene>
    <name evidence="14 16" type="primary">addB</name>
    <name evidence="16" type="ORF">G4D63_02895</name>
</gene>
<evidence type="ECO:0000256" key="9">
    <source>
        <dbReference type="ARBA" id="ARBA00022840"/>
    </source>
</evidence>
<dbReference type="PROSITE" id="PS51217">
    <property type="entry name" value="UVRD_HELICASE_CTER"/>
    <property type="match status" value="1"/>
</dbReference>
<evidence type="ECO:0000256" key="5">
    <source>
        <dbReference type="ARBA" id="ARBA00022763"/>
    </source>
</evidence>
<feature type="domain" description="UvrD-like helicase C-terminal" evidence="15">
    <location>
        <begin position="278"/>
        <end position="584"/>
    </location>
</feature>
<evidence type="ECO:0000256" key="7">
    <source>
        <dbReference type="ARBA" id="ARBA00022806"/>
    </source>
</evidence>
<comment type="cofactor">
    <cofactor evidence="14">
        <name>Mg(2+)</name>
        <dbReference type="ChEBI" id="CHEBI:18420"/>
    </cofactor>
</comment>
<dbReference type="GO" id="GO:0004386">
    <property type="term" value="F:helicase activity"/>
    <property type="evidence" value="ECO:0007669"/>
    <property type="project" value="UniProtKB-KW"/>
</dbReference>
<sequence>MTLQIILGRSGSGKTHRFLEEVRTELQAKPIGAPIVYLVPDQMTFQIEYDLIQTPGLGGMLRTQVFSFTRLAWRVLQETGGMSRYHLNNVGTSMLIRRIIENQKQNFVVYGKAAEKAGFVEHIESMIKECKRYCVTPEGIKQQLADLAHSNEGDLTLIHKLHDFSMIYEEFEEQLFQKYVDSEDYLRLLSEKIPVSNYLKEATIYIDGFHSFTPQELEVLAKLLEVCKGVQIALTLDREITHHPHELQLFHMTGKTFLQFKEMAENMGKKVMVHIQSDNLRSKHLPALSHLEKHFESRPTVQANSIEGIKLRGAVNRRTEVEAVAKEVLRLVREENYRFRDVAIILRNTTVYQDLLETVFEEYDIPLFIDQKRSMLHHPLIELIRSVLEVVSSSWRYESVFRCVKTDLMYPLEEDEGIIREEFDILENYVLAYGIQGFRWKDKSRWAYRRFVGIDEQGLAKTTSEDEMEEKIDKLRTIISAPLMRFETELKKAKTGRQYAEALYLLLEELEVPTKLEKWRYEAEQDHEMSKAREHTQVWSAVIELFDQFVELMGDKDVSYDVFQSMMEAGIEALKFALVPPAIDQVVIGDFEHSRFSSIKATFILGINDGVIPAVPSADGVLNEEEREVLSNAGLKLSPGGKQQLLDEQFLLYMAVSSPSNQLWLSYPLANEEGKSLVPSIFIKRIKDLYPSIKEELILQDPTDLSEEDQLDYITTPQKTISYLASQLQLWKRYYPISSIWWDVYNTYEHKKEWKMLRTRVLKSLFYQNKENTLPSQISDELYGKTLVGSVSRMEQFQSCPFSHFASYGLRLQERQIYRLEAPDIGQFFHAALKMMADELHKQKLTWSQITKSQCEELANQVVNVLAPQIQKEILLSSNRYSYLKRKLTNVISRASIVLSEHAKASGFTPVGLELGFGRNGQLPAIQLDLQNGAQLELVGRIDRVDVATGSKGTYLRIVDYKSSQKALNLSEVYYGLSLQMLTYLDIVLSHSKSWIGQETKPAGVLYFHVHNPMLKTKTELALEDIEEELLKSFKMKGLLLGDEESVRLMDSTLESGHSRIVSAGLKKTGGFYSNSQIASEEEFTQLRKYVRKTFQSIGQEIVNGKVEISPYQLKDKKPCTYCNYKPFCQFDDGLDENTFRSLQGTDDATVLERIKQEVLQHETIHSS</sequence>
<dbReference type="InterPro" id="IPR014017">
    <property type="entry name" value="DNA_helicase_UvrD-like_C"/>
</dbReference>
<evidence type="ECO:0000256" key="11">
    <source>
        <dbReference type="ARBA" id="ARBA00023014"/>
    </source>
</evidence>
<keyword evidence="7 14" id="KW-0347">Helicase</keyword>
<accession>A0A6M0Q5E6</accession>
<keyword evidence="10 14" id="KW-0408">Iron</keyword>
<evidence type="ECO:0000256" key="2">
    <source>
        <dbReference type="ARBA" id="ARBA00022722"/>
    </source>
</evidence>
<organism evidence="16 17">
    <name type="scientific">Bacillus mesophilus</name>
    <dbReference type="NCBI Taxonomy" id="1808955"/>
    <lineage>
        <taxon>Bacteria</taxon>
        <taxon>Bacillati</taxon>
        <taxon>Bacillota</taxon>
        <taxon>Bacilli</taxon>
        <taxon>Bacillales</taxon>
        <taxon>Bacillaceae</taxon>
        <taxon>Bacillus</taxon>
    </lineage>
</organism>
<keyword evidence="1 14" id="KW-0004">4Fe-4S</keyword>
<comment type="miscellaneous">
    <text evidence="14">Despite having conserved helicase domains, this subunit does not have helicase activity.</text>
</comment>
<dbReference type="GO" id="GO:0003690">
    <property type="term" value="F:double-stranded DNA binding"/>
    <property type="evidence" value="ECO:0007669"/>
    <property type="project" value="UniProtKB-UniRule"/>
</dbReference>
<evidence type="ECO:0000256" key="1">
    <source>
        <dbReference type="ARBA" id="ARBA00022485"/>
    </source>
</evidence>
<keyword evidence="11 14" id="KW-0411">Iron-sulfur</keyword>
<keyword evidence="13 14" id="KW-0234">DNA repair</keyword>
<proteinExistence type="inferred from homology"/>
<evidence type="ECO:0000313" key="17">
    <source>
        <dbReference type="Proteomes" id="UP000481043"/>
    </source>
</evidence>
<dbReference type="AlphaFoldDB" id="A0A6M0Q5E6"/>
<dbReference type="GO" id="GO:0051539">
    <property type="term" value="F:4 iron, 4 sulfur cluster binding"/>
    <property type="evidence" value="ECO:0007669"/>
    <property type="project" value="UniProtKB-KW"/>
</dbReference>
<comment type="similarity">
    <text evidence="14">Belongs to the helicase family. AddB/RexB type 1 subfamily.</text>
</comment>
<evidence type="ECO:0000313" key="16">
    <source>
        <dbReference type="EMBL" id="NEY70680.1"/>
    </source>
</evidence>
<dbReference type="PANTHER" id="PTHR30591:SF1">
    <property type="entry name" value="RECBCD ENZYME SUBUNIT RECC"/>
    <property type="match status" value="1"/>
</dbReference>
<keyword evidence="9 14" id="KW-0067">ATP-binding</keyword>
<reference evidence="16 17" key="1">
    <citation type="submission" date="2020-02" db="EMBL/GenBank/DDBJ databases">
        <title>Bacillus aquiflavi sp. nov., isolated from yellow water of strong flavor Chinese baijiu in Yibin region of China.</title>
        <authorList>
            <person name="Xie J."/>
        </authorList>
    </citation>
    <scope>NUCLEOTIDE SEQUENCE [LARGE SCALE GENOMIC DNA]</scope>
    <source>
        <strain evidence="16 17">SA4</strain>
    </source>
</reference>
<evidence type="ECO:0000256" key="12">
    <source>
        <dbReference type="ARBA" id="ARBA00023125"/>
    </source>
</evidence>
<comment type="function">
    <text evidence="14">The heterodimer acts as both an ATP-dependent DNA helicase and an ATP-dependent, dual-direction single-stranded exonuclease. Recognizes the chi site generating a DNA molecule suitable for the initiation of homologous recombination. The AddB subunit has 5' -&gt; 3' nuclease activity but not helicase activity.</text>
</comment>
<protein>
    <recommendedName>
        <fullName evidence="14">ATP-dependent helicase/deoxyribonuclease subunit B</fullName>
        <ecNumber evidence="14">3.1.-.-</ecNumber>
    </recommendedName>
    <alternativeName>
        <fullName evidence="14">ATP-dependent helicase/nuclease subunit AddB</fullName>
    </alternativeName>
</protein>
<dbReference type="InterPro" id="IPR038726">
    <property type="entry name" value="PDDEXK_AddAB-type"/>
</dbReference>
<dbReference type="RefSeq" id="WP_163177512.1">
    <property type="nucleotide sequence ID" value="NZ_JAAIWM010000001.1"/>
</dbReference>
<dbReference type="EC" id="3.1.-.-" evidence="14"/>
<evidence type="ECO:0000259" key="15">
    <source>
        <dbReference type="PROSITE" id="PS51217"/>
    </source>
</evidence>
<dbReference type="InterPro" id="IPR049035">
    <property type="entry name" value="ADDB_N"/>
</dbReference>
<evidence type="ECO:0000256" key="3">
    <source>
        <dbReference type="ARBA" id="ARBA00022723"/>
    </source>
</evidence>
<keyword evidence="3 14" id="KW-0479">Metal-binding</keyword>
<keyword evidence="8 14" id="KW-0269">Exonuclease</keyword>
<comment type="caution">
    <text evidence="16">The sequence shown here is derived from an EMBL/GenBank/DDBJ whole genome shotgun (WGS) entry which is preliminary data.</text>
</comment>
<feature type="binding site" evidence="14">
    <location>
        <position position="1120"/>
    </location>
    <ligand>
        <name>[4Fe-4S] cluster</name>
        <dbReference type="ChEBI" id="CHEBI:49883"/>
    </ligand>
</feature>
<keyword evidence="5 14" id="KW-0227">DNA damage</keyword>
<name>A0A6M0Q5E6_9BACI</name>
<dbReference type="Gene3D" id="3.90.320.10">
    <property type="match status" value="1"/>
</dbReference>
<evidence type="ECO:0000256" key="13">
    <source>
        <dbReference type="ARBA" id="ARBA00023204"/>
    </source>
</evidence>
<dbReference type="InterPro" id="IPR027417">
    <property type="entry name" value="P-loop_NTPase"/>
</dbReference>
<evidence type="ECO:0000256" key="14">
    <source>
        <dbReference type="HAMAP-Rule" id="MF_01452"/>
    </source>
</evidence>
<dbReference type="GO" id="GO:0046872">
    <property type="term" value="F:metal ion binding"/>
    <property type="evidence" value="ECO:0007669"/>
    <property type="project" value="UniProtKB-KW"/>
</dbReference>
<evidence type="ECO:0000256" key="8">
    <source>
        <dbReference type="ARBA" id="ARBA00022839"/>
    </source>
</evidence>
<evidence type="ECO:0000256" key="6">
    <source>
        <dbReference type="ARBA" id="ARBA00022801"/>
    </source>
</evidence>
<dbReference type="InterPro" id="IPR011604">
    <property type="entry name" value="PDDEXK-like_dom_sf"/>
</dbReference>
<comment type="cofactor">
    <cofactor evidence="14">
        <name>[4Fe-4S] cluster</name>
        <dbReference type="ChEBI" id="CHEBI:49883"/>
    </cofactor>
    <text evidence="14">Binds 1 [4Fe-4S] cluster.</text>
</comment>
<dbReference type="HAMAP" id="MF_01452">
    <property type="entry name" value="AddB_type1"/>
    <property type="match status" value="1"/>
</dbReference>